<dbReference type="SUPFAM" id="SSF52151">
    <property type="entry name" value="FabD/lysophospholipase-like"/>
    <property type="match status" value="1"/>
</dbReference>
<dbReference type="PANTHER" id="PTHR24138">
    <property type="entry name" value="INTRACELLLAR PHOSPHOLIPASE A FAMILY"/>
    <property type="match status" value="1"/>
</dbReference>
<comment type="caution">
    <text evidence="5">The sequence shown here is derived from an EMBL/GenBank/DDBJ whole genome shotgun (WGS) entry which is preliminary data.</text>
</comment>
<dbReference type="PROSITE" id="PS51635">
    <property type="entry name" value="PNPLA"/>
    <property type="match status" value="1"/>
</dbReference>
<evidence type="ECO:0000313" key="6">
    <source>
        <dbReference type="Proteomes" id="UP000002195"/>
    </source>
</evidence>
<dbReference type="InterPro" id="IPR016035">
    <property type="entry name" value="Acyl_Trfase/lysoPLipase"/>
</dbReference>
<keyword evidence="1 2" id="KW-0443">Lipid metabolism</keyword>
<dbReference type="PANTHER" id="PTHR24138:SF10">
    <property type="entry name" value="PHOSPHOLIPASE A2"/>
    <property type="match status" value="1"/>
</dbReference>
<dbReference type="InterPro" id="IPR047156">
    <property type="entry name" value="Teg/CotR/CapV-like"/>
</dbReference>
<dbReference type="CDD" id="cd07213">
    <property type="entry name" value="Pat17_PNPLA8_PNPLA9_like1"/>
    <property type="match status" value="1"/>
</dbReference>
<accession>Q54IM6</accession>
<evidence type="ECO:0000256" key="2">
    <source>
        <dbReference type="PROSITE-ProRule" id="PRU01161"/>
    </source>
</evidence>
<dbReference type="Pfam" id="PF01734">
    <property type="entry name" value="Patatin"/>
    <property type="match status" value="1"/>
</dbReference>
<feature type="active site" description="Proton acceptor" evidence="2">
    <location>
        <position position="208"/>
    </location>
</feature>
<feature type="short sequence motif" description="DGA/G" evidence="2">
    <location>
        <begin position="208"/>
        <end position="210"/>
    </location>
</feature>
<feature type="domain" description="PNPLA" evidence="4">
    <location>
        <begin position="19"/>
        <end position="221"/>
    </location>
</feature>
<feature type="compositionally biased region" description="Low complexity" evidence="3">
    <location>
        <begin position="393"/>
        <end position="434"/>
    </location>
</feature>
<dbReference type="GlyGen" id="Q54IM6">
    <property type="glycosylation" value="1 site"/>
</dbReference>
<sequence length="450" mass="49130">MAKKGKGSKNVEKPCYRILSLDGGGVRSVIECVLLKRIIQVYPNFLDNIDLITGASAGGILSLCLATGKSVDEASDFFSNIVPQIFRKSWMHEISSLDSAIAPAYTNLKLKEVMETQFGDLKLKDLPKKVLIPSFQLDNQSGSGPTDPTNTVSPPNGNGSCTPPKTATNNNDEKTDEELFTGDHLVVDVALRTSAAPTYFPIYQGFVDGGVYANNPSLCAVTSAISSGIKLTEICVLSLSTGRDGKYVSPDQYGEGNWGLAQWAPTLIDMLLDSNVEISDFQCAQLLAEKYHRVDPLLTKNIDLDQPKFIPLLEEIANAVDLTDTFNWIQEFWLKPGDKITPIFTPTTTPSYISPTLRAKNKKVIDNDNDDGEDNEKIDELNIDISNVNITSTTLNENTDSNSNNSDDKNNTTNINNNNNNNDDITTTTTTTSTHVSISGKGNYSYCSIQ</sequence>
<keyword evidence="2" id="KW-0442">Lipid degradation</keyword>
<dbReference type="GO" id="GO:0016042">
    <property type="term" value="P:lipid catabolic process"/>
    <property type="evidence" value="ECO:0007669"/>
    <property type="project" value="UniProtKB-UniRule"/>
</dbReference>
<dbReference type="AlphaFoldDB" id="Q54IM6"/>
<protein>
    <submittedName>
        <fullName evidence="5">Patatin family protein</fullName>
    </submittedName>
</protein>
<dbReference type="EMBL" id="AAFI02000119">
    <property type="protein sequence ID" value="EAL63129.1"/>
    <property type="molecule type" value="Genomic_DNA"/>
</dbReference>
<dbReference type="PhylomeDB" id="Q54IM6"/>
<reference evidence="5 6" key="1">
    <citation type="journal article" date="2005" name="Nature">
        <title>The genome of the social amoeba Dictyostelium discoideum.</title>
        <authorList>
            <consortium name="The Dictyostelium discoideum Sequencing Consortium"/>
            <person name="Eichinger L."/>
            <person name="Pachebat J.A."/>
            <person name="Glockner G."/>
            <person name="Rajandream M.A."/>
            <person name="Sucgang R."/>
            <person name="Berriman M."/>
            <person name="Song J."/>
            <person name="Olsen R."/>
            <person name="Szafranski K."/>
            <person name="Xu Q."/>
            <person name="Tunggal B."/>
            <person name="Kummerfeld S."/>
            <person name="Madera M."/>
            <person name="Konfortov B.A."/>
            <person name="Rivero F."/>
            <person name="Bankier A.T."/>
            <person name="Lehmann R."/>
            <person name="Hamlin N."/>
            <person name="Davies R."/>
            <person name="Gaudet P."/>
            <person name="Fey P."/>
            <person name="Pilcher K."/>
            <person name="Chen G."/>
            <person name="Saunders D."/>
            <person name="Sodergren E."/>
            <person name="Davis P."/>
            <person name="Kerhornou A."/>
            <person name="Nie X."/>
            <person name="Hall N."/>
            <person name="Anjard C."/>
            <person name="Hemphill L."/>
            <person name="Bason N."/>
            <person name="Farbrother P."/>
            <person name="Desany B."/>
            <person name="Just E."/>
            <person name="Morio T."/>
            <person name="Rost R."/>
            <person name="Churcher C."/>
            <person name="Cooper J."/>
            <person name="Haydock S."/>
            <person name="van Driessche N."/>
            <person name="Cronin A."/>
            <person name="Goodhead I."/>
            <person name="Muzny D."/>
            <person name="Mourier T."/>
            <person name="Pain A."/>
            <person name="Lu M."/>
            <person name="Harper D."/>
            <person name="Lindsay R."/>
            <person name="Hauser H."/>
            <person name="James K."/>
            <person name="Quiles M."/>
            <person name="Madan Babu M."/>
            <person name="Saito T."/>
            <person name="Buchrieser C."/>
            <person name="Wardroper A."/>
            <person name="Felder M."/>
            <person name="Thangavelu M."/>
            <person name="Johnson D."/>
            <person name="Knights A."/>
            <person name="Loulseged H."/>
            <person name="Mungall K."/>
            <person name="Oliver K."/>
            <person name="Price C."/>
            <person name="Quail M.A."/>
            <person name="Urushihara H."/>
            <person name="Hernandez J."/>
            <person name="Rabbinowitsch E."/>
            <person name="Steffen D."/>
            <person name="Sanders M."/>
            <person name="Ma J."/>
            <person name="Kohara Y."/>
            <person name="Sharp S."/>
            <person name="Simmonds M."/>
            <person name="Spiegler S."/>
            <person name="Tivey A."/>
            <person name="Sugano S."/>
            <person name="White B."/>
            <person name="Walker D."/>
            <person name="Woodward J."/>
            <person name="Winckler T."/>
            <person name="Tanaka Y."/>
            <person name="Shaulsky G."/>
            <person name="Schleicher M."/>
            <person name="Weinstock G."/>
            <person name="Rosenthal A."/>
            <person name="Cox E.C."/>
            <person name="Chisholm R.L."/>
            <person name="Gibbs R."/>
            <person name="Loomis W.F."/>
            <person name="Platzer M."/>
            <person name="Kay R.R."/>
            <person name="Williams J."/>
            <person name="Dear P.H."/>
            <person name="Noegel A.A."/>
            <person name="Barrell B."/>
            <person name="Kuspa A."/>
        </authorList>
    </citation>
    <scope>NUCLEOTIDE SEQUENCE [LARGE SCALE GENOMIC DNA]</scope>
    <source>
        <strain evidence="5 6">AX4</strain>
    </source>
</reference>
<feature type="active site" description="Nucleophile" evidence="2">
    <location>
        <position position="56"/>
    </location>
</feature>
<dbReference type="HOGENOM" id="CLU_000288_144_9_1"/>
<evidence type="ECO:0000256" key="1">
    <source>
        <dbReference type="ARBA" id="ARBA00023098"/>
    </source>
</evidence>
<dbReference type="SMR" id="Q54IM6"/>
<gene>
    <name evidence="5" type="ORF">DDB_G0288651</name>
</gene>
<keyword evidence="6" id="KW-1185">Reference proteome</keyword>
<dbReference type="InParanoid" id="Q54IM6"/>
<keyword evidence="2" id="KW-0378">Hydrolase</keyword>
<evidence type="ECO:0000259" key="4">
    <source>
        <dbReference type="PROSITE" id="PS51635"/>
    </source>
</evidence>
<organism evidence="5 6">
    <name type="scientific">Dictyostelium discoideum</name>
    <name type="common">Social amoeba</name>
    <dbReference type="NCBI Taxonomy" id="44689"/>
    <lineage>
        <taxon>Eukaryota</taxon>
        <taxon>Amoebozoa</taxon>
        <taxon>Evosea</taxon>
        <taxon>Eumycetozoa</taxon>
        <taxon>Dictyostelia</taxon>
        <taxon>Dictyosteliales</taxon>
        <taxon>Dictyosteliaceae</taxon>
        <taxon>Dictyostelium</taxon>
    </lineage>
</organism>
<dbReference type="PaxDb" id="44689-DDB0235286"/>
<dbReference type="eggNOG" id="KOG0513">
    <property type="taxonomic scope" value="Eukaryota"/>
</dbReference>
<feature type="region of interest" description="Disordered" evidence="3">
    <location>
        <begin position="136"/>
        <end position="173"/>
    </location>
</feature>
<dbReference type="Proteomes" id="UP000002195">
    <property type="component" value="Unassembled WGS sequence"/>
</dbReference>
<feature type="short sequence motif" description="GXSXG" evidence="2">
    <location>
        <begin position="54"/>
        <end position="58"/>
    </location>
</feature>
<dbReference type="GO" id="GO:0016787">
    <property type="term" value="F:hydrolase activity"/>
    <property type="evidence" value="ECO:0007669"/>
    <property type="project" value="UniProtKB-UniRule"/>
</dbReference>
<dbReference type="OMA" id="HNFPGSP"/>
<comment type="caution">
    <text evidence="2">Lacks conserved residue(s) required for the propagation of feature annotation.</text>
</comment>
<feature type="region of interest" description="Disordered" evidence="3">
    <location>
        <begin position="393"/>
        <end position="436"/>
    </location>
</feature>
<dbReference type="Gene3D" id="3.40.1090.10">
    <property type="entry name" value="Cytosolic phospholipase A2 catalytic domain"/>
    <property type="match status" value="1"/>
</dbReference>
<feature type="compositionally biased region" description="Polar residues" evidence="3">
    <location>
        <begin position="136"/>
        <end position="170"/>
    </location>
</feature>
<dbReference type="InterPro" id="IPR002641">
    <property type="entry name" value="PNPLA_dom"/>
</dbReference>
<dbReference type="VEuPathDB" id="AmoebaDB:DDB_G0288651"/>
<dbReference type="GeneID" id="8626733"/>
<evidence type="ECO:0000256" key="3">
    <source>
        <dbReference type="SAM" id="MobiDB-lite"/>
    </source>
</evidence>
<name>Q54IM6_DICDI</name>
<evidence type="ECO:0000313" key="5">
    <source>
        <dbReference type="EMBL" id="EAL63129.1"/>
    </source>
</evidence>
<proteinExistence type="predicted"/>
<dbReference type="KEGG" id="ddi:DDB_G0288651"/>
<dbReference type="RefSeq" id="XP_636632.1">
    <property type="nucleotide sequence ID" value="XM_631540.1"/>
</dbReference>
<dbReference type="dictyBase" id="DDB_G0288651"/>